<dbReference type="EMBL" id="JAIBOA010000004">
    <property type="protein sequence ID" value="MBW8482279.1"/>
    <property type="molecule type" value="Genomic_DNA"/>
</dbReference>
<comment type="caution">
    <text evidence="2">The sequence shown here is derived from an EMBL/GenBank/DDBJ whole genome shotgun (WGS) entry which is preliminary data.</text>
</comment>
<evidence type="ECO:0000313" key="3">
    <source>
        <dbReference type="Proteomes" id="UP000774570"/>
    </source>
</evidence>
<dbReference type="RefSeq" id="WP_220164713.1">
    <property type="nucleotide sequence ID" value="NZ_JAIBOA010000004.1"/>
</dbReference>
<sequence>MSIPVVRGTLPLVLAGEFKPWAIAVTHSKLLIRGFIGDPEVAEALEVIDILFQDVSHFSLSSSYSSLNLRLAGLEAMGHEEQRIGAAWNQERMFLLGSTVGAGYVVAGFLFWAHISGGGGAPSPLLAEEIGPTEIRGNIYRC</sequence>
<evidence type="ECO:0000313" key="2">
    <source>
        <dbReference type="EMBL" id="MBW8482279.1"/>
    </source>
</evidence>
<keyword evidence="1" id="KW-0472">Membrane</keyword>
<feature type="transmembrane region" description="Helical" evidence="1">
    <location>
        <begin position="93"/>
        <end position="115"/>
    </location>
</feature>
<keyword evidence="1" id="KW-0812">Transmembrane</keyword>
<accession>A0ABS7FPF2</accession>
<protein>
    <submittedName>
        <fullName evidence="2">Uncharacterized protein</fullName>
    </submittedName>
</protein>
<name>A0ABS7FPF2_9ACTN</name>
<keyword evidence="1" id="KW-1133">Transmembrane helix</keyword>
<gene>
    <name evidence="2" type="ORF">K1Y72_07885</name>
</gene>
<evidence type="ECO:0000256" key="1">
    <source>
        <dbReference type="SAM" id="Phobius"/>
    </source>
</evidence>
<organism evidence="2 3">
    <name type="scientific">Actinomadura parmotrematis</name>
    <dbReference type="NCBI Taxonomy" id="2864039"/>
    <lineage>
        <taxon>Bacteria</taxon>
        <taxon>Bacillati</taxon>
        <taxon>Actinomycetota</taxon>
        <taxon>Actinomycetes</taxon>
        <taxon>Streptosporangiales</taxon>
        <taxon>Thermomonosporaceae</taxon>
        <taxon>Actinomadura</taxon>
    </lineage>
</organism>
<keyword evidence="3" id="KW-1185">Reference proteome</keyword>
<reference evidence="2 3" key="1">
    <citation type="submission" date="2021-07" db="EMBL/GenBank/DDBJ databases">
        <title>Actinomadura sp. PM05-2 isolated from lichen.</title>
        <authorList>
            <person name="Somphong A."/>
            <person name="Phongsopitanun W."/>
            <person name="Tanasupawat S."/>
            <person name="Peongsungnone V."/>
        </authorList>
    </citation>
    <scope>NUCLEOTIDE SEQUENCE [LARGE SCALE GENOMIC DNA]</scope>
    <source>
        <strain evidence="2 3">PM05-2</strain>
    </source>
</reference>
<proteinExistence type="predicted"/>
<dbReference type="Proteomes" id="UP000774570">
    <property type="component" value="Unassembled WGS sequence"/>
</dbReference>